<dbReference type="Proteomes" id="UP000029078">
    <property type="component" value="Unassembled WGS sequence"/>
</dbReference>
<dbReference type="STRING" id="78346.BRUM_1508"/>
<evidence type="ECO:0000313" key="3">
    <source>
        <dbReference type="EMBL" id="KFI86068.1"/>
    </source>
</evidence>
<protein>
    <recommendedName>
        <fullName evidence="2">Acyltransferase 3 domain-containing protein</fullName>
    </recommendedName>
</protein>
<organism evidence="3 4">
    <name type="scientific">Bifidobacterium ruminantium</name>
    <dbReference type="NCBI Taxonomy" id="78346"/>
    <lineage>
        <taxon>Bacteria</taxon>
        <taxon>Bacillati</taxon>
        <taxon>Actinomycetota</taxon>
        <taxon>Actinomycetes</taxon>
        <taxon>Bifidobacteriales</taxon>
        <taxon>Bifidobacteriaceae</taxon>
        <taxon>Bifidobacterium</taxon>
    </lineage>
</organism>
<keyword evidence="4" id="KW-1185">Reference proteome</keyword>
<reference evidence="3 4" key="1">
    <citation type="submission" date="2014-03" db="EMBL/GenBank/DDBJ databases">
        <title>Genomics of Bifidobacteria.</title>
        <authorList>
            <person name="Ventura M."/>
            <person name="Milani C."/>
            <person name="Lugli G.A."/>
        </authorList>
    </citation>
    <scope>NUCLEOTIDE SEQUENCE [LARGE SCALE GENOMIC DNA]</scope>
    <source>
        <strain evidence="3 4">LMG 21811</strain>
    </source>
</reference>
<feature type="transmembrane region" description="Helical" evidence="1">
    <location>
        <begin position="63"/>
        <end position="88"/>
    </location>
</feature>
<proteinExistence type="predicted"/>
<dbReference type="GO" id="GO:0016747">
    <property type="term" value="F:acyltransferase activity, transferring groups other than amino-acyl groups"/>
    <property type="evidence" value="ECO:0007669"/>
    <property type="project" value="InterPro"/>
</dbReference>
<dbReference type="AlphaFoldDB" id="A0A087CS18"/>
<sequence>MPRGGWSDFAGSKMENTVKNRKQPRKSGLELLRIVAVVLIVAHHLVCHSGYPLFDEPLSVRRLFYQMCFMPFGKVGITLFLLISLWFLVDREQTIKGACRRIWLLERELLFWGFVGLAVQYFDAPESVTADSWLDALFPISRDVWWYATSYAILLLLLPFLLDGLRGIGKSNHGKCCIAMIGLWGIMNLVPGAYLDMYINVIGFVYVAVLLMYYKWYVKPISTRCAVWMVVIGTAVIVGWNVLISVIWKVCHADPGQITIYINPAQKEWSLPILSVSFGLFTIFSRMTFSSRFINRCAKSAFAVYLITEQHYIRDEMLWHRIVLGNFYHSRYSLLIALAAVIVIVVVTTMLDFVRQFLFWCTIDRHKGRLFERVWHHARNVYELFVSKCTNFVVPVDGE</sequence>
<evidence type="ECO:0000313" key="4">
    <source>
        <dbReference type="Proteomes" id="UP000029078"/>
    </source>
</evidence>
<dbReference type="EMBL" id="JGZL01000015">
    <property type="protein sequence ID" value="KFI86068.1"/>
    <property type="molecule type" value="Genomic_DNA"/>
</dbReference>
<feature type="transmembrane region" description="Helical" evidence="1">
    <location>
        <begin position="269"/>
        <end position="289"/>
    </location>
</feature>
<feature type="transmembrane region" description="Helical" evidence="1">
    <location>
        <begin position="332"/>
        <end position="351"/>
    </location>
</feature>
<feature type="transmembrane region" description="Helical" evidence="1">
    <location>
        <begin position="174"/>
        <end position="191"/>
    </location>
</feature>
<feature type="transmembrane region" description="Helical" evidence="1">
    <location>
        <begin position="109"/>
        <end position="124"/>
    </location>
</feature>
<feature type="transmembrane region" description="Helical" evidence="1">
    <location>
        <begin position="197"/>
        <end position="214"/>
    </location>
</feature>
<keyword evidence="1" id="KW-0812">Transmembrane</keyword>
<feature type="domain" description="Acyltransferase 3" evidence="2">
    <location>
        <begin position="28"/>
        <end position="347"/>
    </location>
</feature>
<evidence type="ECO:0000259" key="2">
    <source>
        <dbReference type="Pfam" id="PF01757"/>
    </source>
</evidence>
<dbReference type="InterPro" id="IPR002656">
    <property type="entry name" value="Acyl_transf_3_dom"/>
</dbReference>
<comment type="caution">
    <text evidence="3">The sequence shown here is derived from an EMBL/GenBank/DDBJ whole genome shotgun (WGS) entry which is preliminary data.</text>
</comment>
<accession>A0A087CS18</accession>
<keyword evidence="1" id="KW-0472">Membrane</keyword>
<dbReference type="Pfam" id="PF01757">
    <property type="entry name" value="Acyl_transf_3"/>
    <property type="match status" value="1"/>
</dbReference>
<feature type="transmembrane region" description="Helical" evidence="1">
    <location>
        <begin position="144"/>
        <end position="162"/>
    </location>
</feature>
<feature type="transmembrane region" description="Helical" evidence="1">
    <location>
        <begin position="226"/>
        <end position="249"/>
    </location>
</feature>
<gene>
    <name evidence="3" type="ORF">BRUM_1508</name>
</gene>
<name>A0A087CS18_BIFRU</name>
<dbReference type="eggNOG" id="COG3274">
    <property type="taxonomic scope" value="Bacteria"/>
</dbReference>
<keyword evidence="1" id="KW-1133">Transmembrane helix</keyword>
<evidence type="ECO:0000256" key="1">
    <source>
        <dbReference type="SAM" id="Phobius"/>
    </source>
</evidence>
<feature type="transmembrane region" description="Helical" evidence="1">
    <location>
        <begin position="31"/>
        <end position="51"/>
    </location>
</feature>